<proteinExistence type="inferred from homology"/>
<comment type="catalytic activity">
    <reaction evidence="1">
        <text>Exonucleolytic cleavage of poly(A) to 5'-AMP.</text>
        <dbReference type="EC" id="3.1.13.4"/>
    </reaction>
</comment>
<protein>
    <recommendedName>
        <fullName evidence="5">poly(A)-specific ribonuclease</fullName>
        <ecNumber evidence="5">3.1.13.4</ecNumber>
    </recommendedName>
</protein>
<dbReference type="FunFam" id="3.30.420.10:FF:000048">
    <property type="entry name" value="CCR4-associated factor 1, putative"/>
    <property type="match status" value="1"/>
</dbReference>
<dbReference type="InterPro" id="IPR006941">
    <property type="entry name" value="RNase_CAF1"/>
</dbReference>
<evidence type="ECO:0000256" key="6">
    <source>
        <dbReference type="ARBA" id="ARBA00022490"/>
    </source>
</evidence>
<reference evidence="15 16" key="1">
    <citation type="submission" date="2024-03" db="EMBL/GenBank/DDBJ databases">
        <title>The Acrasis kona genome and developmental transcriptomes reveal deep origins of eukaryotic multicellular pathways.</title>
        <authorList>
            <person name="Sheikh S."/>
            <person name="Fu C.-J."/>
            <person name="Brown M.W."/>
            <person name="Baldauf S.L."/>
        </authorList>
    </citation>
    <scope>NUCLEOTIDE SEQUENCE [LARGE SCALE GENOMIC DNA]</scope>
    <source>
        <strain evidence="15 16">ATCC MYA-3509</strain>
    </source>
</reference>
<keyword evidence="14" id="KW-0539">Nucleus</keyword>
<dbReference type="InterPro" id="IPR012337">
    <property type="entry name" value="RNaseH-like_sf"/>
</dbReference>
<evidence type="ECO:0000256" key="13">
    <source>
        <dbReference type="ARBA" id="ARBA00023163"/>
    </source>
</evidence>
<dbReference type="GO" id="GO:0046872">
    <property type="term" value="F:metal ion binding"/>
    <property type="evidence" value="ECO:0007669"/>
    <property type="project" value="UniProtKB-KW"/>
</dbReference>
<evidence type="ECO:0000256" key="2">
    <source>
        <dbReference type="ARBA" id="ARBA00004123"/>
    </source>
</evidence>
<evidence type="ECO:0000313" key="16">
    <source>
        <dbReference type="Proteomes" id="UP001431209"/>
    </source>
</evidence>
<keyword evidence="13" id="KW-0804">Transcription</keyword>
<dbReference type="GO" id="GO:0030014">
    <property type="term" value="C:CCR4-NOT complex"/>
    <property type="evidence" value="ECO:0007669"/>
    <property type="project" value="InterPro"/>
</dbReference>
<keyword evidence="7" id="KW-0540">Nuclease</keyword>
<keyword evidence="12" id="KW-0805">Transcription regulation</keyword>
<evidence type="ECO:0000256" key="4">
    <source>
        <dbReference type="ARBA" id="ARBA00008372"/>
    </source>
</evidence>
<organism evidence="15 16">
    <name type="scientific">Acrasis kona</name>
    <dbReference type="NCBI Taxonomy" id="1008807"/>
    <lineage>
        <taxon>Eukaryota</taxon>
        <taxon>Discoba</taxon>
        <taxon>Heterolobosea</taxon>
        <taxon>Tetramitia</taxon>
        <taxon>Eutetramitia</taxon>
        <taxon>Acrasidae</taxon>
        <taxon>Acrasis</taxon>
    </lineage>
</organism>
<evidence type="ECO:0000256" key="14">
    <source>
        <dbReference type="ARBA" id="ARBA00023242"/>
    </source>
</evidence>
<dbReference type="Pfam" id="PF04857">
    <property type="entry name" value="CAF1"/>
    <property type="match status" value="2"/>
</dbReference>
<dbReference type="PANTHER" id="PTHR10797">
    <property type="entry name" value="CCR4-NOT TRANSCRIPTION COMPLEX SUBUNIT"/>
    <property type="match status" value="1"/>
</dbReference>
<keyword evidence="11" id="KW-0694">RNA-binding</keyword>
<keyword evidence="16" id="KW-1185">Reference proteome</keyword>
<dbReference type="GO" id="GO:0004535">
    <property type="term" value="F:poly(A)-specific ribonuclease activity"/>
    <property type="evidence" value="ECO:0007669"/>
    <property type="project" value="UniProtKB-EC"/>
</dbReference>
<comment type="subcellular location">
    <subcellularLocation>
        <location evidence="3">Cytoplasm</location>
    </subcellularLocation>
    <subcellularLocation>
        <location evidence="2">Nucleus</location>
    </subcellularLocation>
</comment>
<evidence type="ECO:0000313" key="15">
    <source>
        <dbReference type="EMBL" id="KAL0490487.1"/>
    </source>
</evidence>
<dbReference type="GO" id="GO:0005737">
    <property type="term" value="C:cytoplasm"/>
    <property type="evidence" value="ECO:0007669"/>
    <property type="project" value="UniProtKB-SubCell"/>
</dbReference>
<dbReference type="AlphaFoldDB" id="A0AAW2ZKV2"/>
<evidence type="ECO:0000256" key="10">
    <source>
        <dbReference type="ARBA" id="ARBA00022839"/>
    </source>
</evidence>
<gene>
    <name evidence="15" type="ORF">AKO1_009527</name>
</gene>
<evidence type="ECO:0000256" key="8">
    <source>
        <dbReference type="ARBA" id="ARBA00022723"/>
    </source>
</evidence>
<evidence type="ECO:0000256" key="5">
    <source>
        <dbReference type="ARBA" id="ARBA00012161"/>
    </source>
</evidence>
<keyword evidence="6" id="KW-0963">Cytoplasm</keyword>
<evidence type="ECO:0000256" key="9">
    <source>
        <dbReference type="ARBA" id="ARBA00022801"/>
    </source>
</evidence>
<dbReference type="EC" id="3.1.13.4" evidence="5"/>
<dbReference type="GO" id="GO:0005634">
    <property type="term" value="C:nucleus"/>
    <property type="evidence" value="ECO:0007669"/>
    <property type="project" value="UniProtKB-SubCell"/>
</dbReference>
<dbReference type="EMBL" id="JAOPGA020001688">
    <property type="protein sequence ID" value="KAL0490487.1"/>
    <property type="molecule type" value="Genomic_DNA"/>
</dbReference>
<evidence type="ECO:0000256" key="7">
    <source>
        <dbReference type="ARBA" id="ARBA00022722"/>
    </source>
</evidence>
<comment type="caution">
    <text evidence="15">The sequence shown here is derived from an EMBL/GenBank/DDBJ whole genome shotgun (WGS) entry which is preliminary data.</text>
</comment>
<keyword evidence="8" id="KW-0479">Metal-binding</keyword>
<dbReference type="InterPro" id="IPR039637">
    <property type="entry name" value="CNOT7/CNOT8/Pop2"/>
</dbReference>
<dbReference type="Gene3D" id="3.30.420.10">
    <property type="entry name" value="Ribonuclease H-like superfamily/Ribonuclease H"/>
    <property type="match status" value="1"/>
</dbReference>
<keyword evidence="9" id="KW-0378">Hydrolase</keyword>
<evidence type="ECO:0000256" key="12">
    <source>
        <dbReference type="ARBA" id="ARBA00023015"/>
    </source>
</evidence>
<dbReference type="InterPro" id="IPR036397">
    <property type="entry name" value="RNaseH_sf"/>
</dbReference>
<sequence length="349" mass="39279">MSNKPLQSDRMRDRYKDVLPNDPRIRQMNITTLSTVGTPQLDELREKVKIVDVWASNLDEEMEVILSTLEKYPCIAMDTEFPGIVARPTGQFRSSSEHYYQTVRCNVNLLKIIQLGLTFSDENGNLPEDGRCSWQFNFKFNIQEDMYAQDSIELLTRSGIDFNTHQNDGIDVEYFGELLMSSGVVFNDNVKWISFHSAYDFAYLIKLLTCSPLPNVESEFFDLLHHFFPCIFDIKYLMKSCDTLKGGLNHLAEELNVTRIGPAHQAGSDSLLTAATFFKMMRVFFENNLSDPKYIGVLYGLGQGYDNAAISTAPNQGTPGTPTSSVISTTVVNAGREKEANDDGYSLSG</sequence>
<evidence type="ECO:0000256" key="1">
    <source>
        <dbReference type="ARBA" id="ARBA00001663"/>
    </source>
</evidence>
<dbReference type="Proteomes" id="UP001431209">
    <property type="component" value="Unassembled WGS sequence"/>
</dbReference>
<dbReference type="SUPFAM" id="SSF53098">
    <property type="entry name" value="Ribonuclease H-like"/>
    <property type="match status" value="1"/>
</dbReference>
<dbReference type="GO" id="GO:0003723">
    <property type="term" value="F:RNA binding"/>
    <property type="evidence" value="ECO:0007669"/>
    <property type="project" value="UniProtKB-KW"/>
</dbReference>
<evidence type="ECO:0000256" key="3">
    <source>
        <dbReference type="ARBA" id="ARBA00004496"/>
    </source>
</evidence>
<accession>A0AAW2ZKV2</accession>
<name>A0AAW2ZKV2_9EUKA</name>
<evidence type="ECO:0000256" key="11">
    <source>
        <dbReference type="ARBA" id="ARBA00022884"/>
    </source>
</evidence>
<keyword evidence="10" id="KW-0269">Exonuclease</keyword>
<comment type="similarity">
    <text evidence="4">Belongs to the CAF1 family.</text>
</comment>